<protein>
    <submittedName>
        <fullName evidence="2">Uncharacterized protein</fullName>
    </submittedName>
</protein>
<dbReference type="InterPro" id="IPR036866">
    <property type="entry name" value="RibonucZ/Hydroxyglut_hydro"/>
</dbReference>
<evidence type="ECO:0000313" key="2">
    <source>
        <dbReference type="EMBL" id="MBD1395137.1"/>
    </source>
</evidence>
<evidence type="ECO:0000256" key="1">
    <source>
        <dbReference type="SAM" id="MobiDB-lite"/>
    </source>
</evidence>
<accession>A0A926NV43</accession>
<dbReference type="SUPFAM" id="SSF56281">
    <property type="entry name" value="Metallo-hydrolase/oxidoreductase"/>
    <property type="match status" value="1"/>
</dbReference>
<evidence type="ECO:0000313" key="3">
    <source>
        <dbReference type="Proteomes" id="UP000619078"/>
    </source>
</evidence>
<dbReference type="RefSeq" id="WP_191165464.1">
    <property type="nucleotide sequence ID" value="NZ_JACWMX010000009.1"/>
</dbReference>
<sequence>MTIPKIKRSAKDLIKEEAAAISAVKKLNLTRLIEEILQEEKDPCEVLGHTNKHVTFINQISIILQITADQKKHLFTGDASIESFKAIPDYQQVLANLYWLKVPHHGSRNTARPICSPSRNPLTPTSPAARNTSIPKSRAASKPKVQKFDPPRKPAMTCCSLTNKLAVKEAVSPEGASFAGFSFNAGAGTGRAA</sequence>
<dbReference type="Gene3D" id="3.60.15.10">
    <property type="entry name" value="Ribonuclease Z/Hydroxyacylglutathione hydrolase-like"/>
    <property type="match status" value="1"/>
</dbReference>
<gene>
    <name evidence="2" type="ORF">IDJ76_18685</name>
</gene>
<name>A0A926NV43_9SPHI</name>
<dbReference type="Proteomes" id="UP000619078">
    <property type="component" value="Unassembled WGS sequence"/>
</dbReference>
<feature type="compositionally biased region" description="Polar residues" evidence="1">
    <location>
        <begin position="117"/>
        <end position="135"/>
    </location>
</feature>
<dbReference type="EMBL" id="JACWMX010000009">
    <property type="protein sequence ID" value="MBD1395137.1"/>
    <property type="molecule type" value="Genomic_DNA"/>
</dbReference>
<feature type="region of interest" description="Disordered" evidence="1">
    <location>
        <begin position="109"/>
        <end position="153"/>
    </location>
</feature>
<proteinExistence type="predicted"/>
<organism evidence="2 3">
    <name type="scientific">Mucilaginibacter glaciei</name>
    <dbReference type="NCBI Taxonomy" id="2772109"/>
    <lineage>
        <taxon>Bacteria</taxon>
        <taxon>Pseudomonadati</taxon>
        <taxon>Bacteroidota</taxon>
        <taxon>Sphingobacteriia</taxon>
        <taxon>Sphingobacteriales</taxon>
        <taxon>Sphingobacteriaceae</taxon>
        <taxon>Mucilaginibacter</taxon>
    </lineage>
</organism>
<comment type="caution">
    <text evidence="2">The sequence shown here is derived from an EMBL/GenBank/DDBJ whole genome shotgun (WGS) entry which is preliminary data.</text>
</comment>
<keyword evidence="3" id="KW-1185">Reference proteome</keyword>
<dbReference type="AlphaFoldDB" id="A0A926NV43"/>
<reference evidence="2" key="1">
    <citation type="submission" date="2020-09" db="EMBL/GenBank/DDBJ databases">
        <title>Novel species of Mucilaginibacter isolated from a glacier on the Tibetan Plateau.</title>
        <authorList>
            <person name="Liu Q."/>
            <person name="Xin Y.-H."/>
        </authorList>
    </citation>
    <scope>NUCLEOTIDE SEQUENCE</scope>
    <source>
        <strain evidence="2">ZB1P21</strain>
    </source>
</reference>